<evidence type="ECO:0000313" key="1">
    <source>
        <dbReference type="EMBL" id="GIY00994.1"/>
    </source>
</evidence>
<proteinExistence type="predicted"/>
<dbReference type="AlphaFoldDB" id="A0AAV4PVB2"/>
<feature type="non-terminal residue" evidence="1">
    <location>
        <position position="1"/>
    </location>
</feature>
<gene>
    <name evidence="1" type="ORF">CEXT_716121</name>
</gene>
<keyword evidence="2" id="KW-1185">Reference proteome</keyword>
<sequence length="39" mass="4179">PSSFKAKPVVGGAAIWESIASFTARQEMHQECCKVICAP</sequence>
<name>A0AAV4PVB2_CAEEX</name>
<dbReference type="EMBL" id="BPLR01005247">
    <property type="protein sequence ID" value="GIY00994.1"/>
    <property type="molecule type" value="Genomic_DNA"/>
</dbReference>
<dbReference type="Proteomes" id="UP001054945">
    <property type="component" value="Unassembled WGS sequence"/>
</dbReference>
<accession>A0AAV4PVB2</accession>
<evidence type="ECO:0000313" key="2">
    <source>
        <dbReference type="Proteomes" id="UP001054945"/>
    </source>
</evidence>
<organism evidence="1 2">
    <name type="scientific">Caerostris extrusa</name>
    <name type="common">Bark spider</name>
    <name type="synonym">Caerostris bankana</name>
    <dbReference type="NCBI Taxonomy" id="172846"/>
    <lineage>
        <taxon>Eukaryota</taxon>
        <taxon>Metazoa</taxon>
        <taxon>Ecdysozoa</taxon>
        <taxon>Arthropoda</taxon>
        <taxon>Chelicerata</taxon>
        <taxon>Arachnida</taxon>
        <taxon>Araneae</taxon>
        <taxon>Araneomorphae</taxon>
        <taxon>Entelegynae</taxon>
        <taxon>Araneoidea</taxon>
        <taxon>Araneidae</taxon>
        <taxon>Caerostris</taxon>
    </lineage>
</organism>
<reference evidence="1 2" key="1">
    <citation type="submission" date="2021-06" db="EMBL/GenBank/DDBJ databases">
        <title>Caerostris extrusa draft genome.</title>
        <authorList>
            <person name="Kono N."/>
            <person name="Arakawa K."/>
        </authorList>
    </citation>
    <scope>NUCLEOTIDE SEQUENCE [LARGE SCALE GENOMIC DNA]</scope>
</reference>
<comment type="caution">
    <text evidence="1">The sequence shown here is derived from an EMBL/GenBank/DDBJ whole genome shotgun (WGS) entry which is preliminary data.</text>
</comment>
<protein>
    <submittedName>
        <fullName evidence="1">Uncharacterized protein</fullName>
    </submittedName>
</protein>